<dbReference type="UniPathway" id="UPA00148">
    <property type="reaction ID" value="UER00233"/>
</dbReference>
<dbReference type="AlphaFoldDB" id="A0A7G1G510"/>
<comment type="similarity">
    <text evidence="4">Belongs to the Cob(I)alamin adenosyltransferase family.</text>
</comment>
<dbReference type="PANTHER" id="PTHR12213">
    <property type="entry name" value="CORRINOID ADENOSYLTRANSFERASE"/>
    <property type="match status" value="1"/>
</dbReference>
<comment type="catalytic activity">
    <reaction evidence="4">
        <text>2 cob(II)alamin + reduced [electron-transfer flavoprotein] + 2 ATP = 2 adenosylcob(III)alamin + 2 triphosphate + oxidized [electron-transfer flavoprotein] + 3 H(+)</text>
        <dbReference type="Rhea" id="RHEA:28671"/>
        <dbReference type="Rhea" id="RHEA-COMP:10685"/>
        <dbReference type="Rhea" id="RHEA-COMP:10686"/>
        <dbReference type="ChEBI" id="CHEBI:15378"/>
        <dbReference type="ChEBI" id="CHEBI:16304"/>
        <dbReference type="ChEBI" id="CHEBI:18036"/>
        <dbReference type="ChEBI" id="CHEBI:18408"/>
        <dbReference type="ChEBI" id="CHEBI:30616"/>
        <dbReference type="ChEBI" id="CHEBI:57692"/>
        <dbReference type="ChEBI" id="CHEBI:58307"/>
        <dbReference type="EC" id="2.5.1.17"/>
    </reaction>
</comment>
<keyword evidence="1 4" id="KW-0808">Transferase</keyword>
<dbReference type="Proteomes" id="UP000516361">
    <property type="component" value="Chromosome"/>
</dbReference>
<comment type="pathway">
    <text evidence="4">Cofactor biosynthesis; adenosylcobalamin biosynthesis; adenosylcobalamin from cob(II)yrinate a,c-diamide: step 2/7.</text>
</comment>
<keyword evidence="4" id="KW-0169">Cobalamin biosynthesis</keyword>
<evidence type="ECO:0000256" key="1">
    <source>
        <dbReference type="ARBA" id="ARBA00022679"/>
    </source>
</evidence>
<evidence type="ECO:0000313" key="7">
    <source>
        <dbReference type="Proteomes" id="UP000516361"/>
    </source>
</evidence>
<evidence type="ECO:0000259" key="5">
    <source>
        <dbReference type="Pfam" id="PF01923"/>
    </source>
</evidence>
<evidence type="ECO:0000313" key="6">
    <source>
        <dbReference type="EMBL" id="BBE31640.1"/>
    </source>
</evidence>
<dbReference type="InParanoid" id="A0A7G1G510"/>
<dbReference type="RefSeq" id="WP_190614307.1">
    <property type="nucleotide sequence ID" value="NZ_AP018712.1"/>
</dbReference>
<dbReference type="KEGG" id="ocy:OSSY52_17810"/>
<dbReference type="EC" id="2.5.1.17" evidence="4"/>
<evidence type="ECO:0000256" key="2">
    <source>
        <dbReference type="ARBA" id="ARBA00022741"/>
    </source>
</evidence>
<keyword evidence="2 4" id="KW-0547">Nucleotide-binding</keyword>
<dbReference type="Gene3D" id="1.20.1200.10">
    <property type="entry name" value="Cobalamin adenosyltransferase-like"/>
    <property type="match status" value="1"/>
</dbReference>
<dbReference type="FunCoup" id="A0A7G1G510">
    <property type="interactions" value="232"/>
</dbReference>
<reference evidence="6 7" key="1">
    <citation type="submission" date="2018-06" db="EMBL/GenBank/DDBJ databases">
        <title>Genome sequencing of Oceanotoga sp. sy52.</title>
        <authorList>
            <person name="Mori K."/>
        </authorList>
    </citation>
    <scope>NUCLEOTIDE SEQUENCE [LARGE SCALE GENOMIC DNA]</scope>
    <source>
        <strain evidence="7">sy52</strain>
    </source>
</reference>
<comment type="catalytic activity">
    <reaction evidence="4">
        <text>2 cob(II)yrinate a,c diamide + reduced [electron-transfer flavoprotein] + 2 ATP = 2 adenosylcob(III)yrinate a,c-diamide + 2 triphosphate + oxidized [electron-transfer flavoprotein] + 3 H(+)</text>
        <dbReference type="Rhea" id="RHEA:11528"/>
        <dbReference type="Rhea" id="RHEA-COMP:10685"/>
        <dbReference type="Rhea" id="RHEA-COMP:10686"/>
        <dbReference type="ChEBI" id="CHEBI:15378"/>
        <dbReference type="ChEBI" id="CHEBI:18036"/>
        <dbReference type="ChEBI" id="CHEBI:30616"/>
        <dbReference type="ChEBI" id="CHEBI:57692"/>
        <dbReference type="ChEBI" id="CHEBI:58307"/>
        <dbReference type="ChEBI" id="CHEBI:58503"/>
        <dbReference type="ChEBI" id="CHEBI:58537"/>
        <dbReference type="EC" id="2.5.1.17"/>
    </reaction>
</comment>
<dbReference type="EMBL" id="AP018712">
    <property type="protein sequence ID" value="BBE31640.1"/>
    <property type="molecule type" value="Genomic_DNA"/>
</dbReference>
<dbReference type="PANTHER" id="PTHR12213:SF0">
    <property type="entry name" value="CORRINOID ADENOSYLTRANSFERASE MMAB"/>
    <property type="match status" value="1"/>
</dbReference>
<accession>A0A7G1G510</accession>
<dbReference type="GO" id="GO:0009236">
    <property type="term" value="P:cobalamin biosynthetic process"/>
    <property type="evidence" value="ECO:0007669"/>
    <property type="project" value="UniProtKB-UniRule"/>
</dbReference>
<protein>
    <recommendedName>
        <fullName evidence="4">Corrinoid adenosyltransferase</fullName>
        <ecNumber evidence="4">2.5.1.17</ecNumber>
    </recommendedName>
    <alternativeName>
        <fullName evidence="4">Cob(II)alamin adenosyltransferase</fullName>
    </alternativeName>
    <alternativeName>
        <fullName evidence="4">Cob(II)yrinic acid a,c-diamide adenosyltransferase</fullName>
    </alternativeName>
    <alternativeName>
        <fullName evidence="4">Cobinamide/cobalamin adenosyltransferase</fullName>
    </alternativeName>
</protein>
<feature type="domain" description="Cobalamin adenosyltransferase-like" evidence="5">
    <location>
        <begin position="3"/>
        <end position="162"/>
    </location>
</feature>
<name>A0A7G1G510_9BACT</name>
<dbReference type="NCBIfam" id="TIGR00636">
    <property type="entry name" value="PduO_Nterm"/>
    <property type="match status" value="1"/>
</dbReference>
<sequence>MSISTKTGDNGYTNLWSGERISKDDLRVDTYGTIDELNSFLGEAFHYLKSFENKRILSNIQKTLFRVGGEIASKSKIFTKPIEENDVEYLTSLVKKFEDTISLKGFIIPGKTLSSSKLDVCRTIARRSERLIIKLSNVEKINNNLQKYINRLSDLLFMMARFEEYLEDKIEYL</sequence>
<dbReference type="GO" id="GO:0008817">
    <property type="term" value="F:corrinoid adenosyltransferase activity"/>
    <property type="evidence" value="ECO:0007669"/>
    <property type="project" value="UniProtKB-UniRule"/>
</dbReference>
<organism evidence="6 7">
    <name type="scientific">Tepiditoga spiralis</name>
    <dbReference type="NCBI Taxonomy" id="2108365"/>
    <lineage>
        <taxon>Bacteria</taxon>
        <taxon>Thermotogati</taxon>
        <taxon>Thermotogota</taxon>
        <taxon>Thermotogae</taxon>
        <taxon>Petrotogales</taxon>
        <taxon>Petrotogaceae</taxon>
        <taxon>Tepiditoga</taxon>
    </lineage>
</organism>
<keyword evidence="7" id="KW-1185">Reference proteome</keyword>
<gene>
    <name evidence="6" type="ORF">OSSY52_17810</name>
</gene>
<dbReference type="InterPro" id="IPR016030">
    <property type="entry name" value="CblAdoTrfase-like"/>
</dbReference>
<dbReference type="GO" id="GO:0005524">
    <property type="term" value="F:ATP binding"/>
    <property type="evidence" value="ECO:0007669"/>
    <property type="project" value="UniProtKB-UniRule"/>
</dbReference>
<evidence type="ECO:0000256" key="3">
    <source>
        <dbReference type="ARBA" id="ARBA00022840"/>
    </source>
</evidence>
<keyword evidence="3 4" id="KW-0067">ATP-binding</keyword>
<proteinExistence type="inferred from homology"/>
<dbReference type="InterPro" id="IPR036451">
    <property type="entry name" value="CblAdoTrfase-like_sf"/>
</dbReference>
<dbReference type="Pfam" id="PF01923">
    <property type="entry name" value="Cob_adeno_trans"/>
    <property type="match status" value="1"/>
</dbReference>
<dbReference type="SUPFAM" id="SSF89028">
    <property type="entry name" value="Cobalamin adenosyltransferase-like"/>
    <property type="match status" value="1"/>
</dbReference>
<dbReference type="InterPro" id="IPR029499">
    <property type="entry name" value="PduO-typ"/>
</dbReference>
<evidence type="ECO:0000256" key="4">
    <source>
        <dbReference type="RuleBase" id="RU366026"/>
    </source>
</evidence>